<feature type="compositionally biased region" description="Low complexity" evidence="1">
    <location>
        <begin position="303"/>
        <end position="313"/>
    </location>
</feature>
<evidence type="ECO:0000313" key="3">
    <source>
        <dbReference type="Proteomes" id="UP000219338"/>
    </source>
</evidence>
<sequence length="358" mass="40036">MQPQVVPPERHYFAFSIDVAATLELYCDGGDDSMLQKLDGVKDRMYAGYCLMVDGRVDEDNKYHVIDIRPVQQGLTKAHPRKPQHARPTMCIPILPETAHPRSREPLELSGALPWDNCYHPTCYDVCARVLTEWRDYSQSPCVMLSAPLVKAIPEDIRYGRLLRAGVDDDQALRILDGQQDTPEIDFPDDMSETDSQTCKTFLAKIPGSDNPEEDATFVPVMRIDHVLSNVPEISDPAQLCGDLDLFQEIVQEYQLARYGSILFEPPEGPPIDDTPIPDNFSMVYSIMSTASRTSTEGDLESDPSGSHGPDPSLLDSEEVSPASASSRRGKWGVKSLFRRAITRFVGALKWRKFSNKS</sequence>
<dbReference type="AlphaFoldDB" id="A0A284QWF6"/>
<keyword evidence="3" id="KW-1185">Reference proteome</keyword>
<protein>
    <submittedName>
        <fullName evidence="2">Uncharacterized protein</fullName>
    </submittedName>
</protein>
<dbReference type="EMBL" id="FUEG01000002">
    <property type="protein sequence ID" value="SJL00794.1"/>
    <property type="molecule type" value="Genomic_DNA"/>
</dbReference>
<organism evidence="2 3">
    <name type="scientific">Armillaria ostoyae</name>
    <name type="common">Armillaria root rot fungus</name>
    <dbReference type="NCBI Taxonomy" id="47428"/>
    <lineage>
        <taxon>Eukaryota</taxon>
        <taxon>Fungi</taxon>
        <taxon>Dikarya</taxon>
        <taxon>Basidiomycota</taxon>
        <taxon>Agaricomycotina</taxon>
        <taxon>Agaricomycetes</taxon>
        <taxon>Agaricomycetidae</taxon>
        <taxon>Agaricales</taxon>
        <taxon>Marasmiineae</taxon>
        <taxon>Physalacriaceae</taxon>
        <taxon>Armillaria</taxon>
    </lineage>
</organism>
<accession>A0A284QWF6</accession>
<dbReference type="OMA" id="TEWRDYS"/>
<name>A0A284QWF6_ARMOS</name>
<dbReference type="STRING" id="47428.A0A284QWF6"/>
<reference evidence="3" key="1">
    <citation type="journal article" date="2017" name="Nat. Ecol. Evol.">
        <title>Genome expansion and lineage-specific genetic innovations in the forest pathogenic fungi Armillaria.</title>
        <authorList>
            <person name="Sipos G."/>
            <person name="Prasanna A.N."/>
            <person name="Walter M.C."/>
            <person name="O'Connor E."/>
            <person name="Balint B."/>
            <person name="Krizsan K."/>
            <person name="Kiss B."/>
            <person name="Hess J."/>
            <person name="Varga T."/>
            <person name="Slot J."/>
            <person name="Riley R."/>
            <person name="Boka B."/>
            <person name="Rigling D."/>
            <person name="Barry K."/>
            <person name="Lee J."/>
            <person name="Mihaltcheva S."/>
            <person name="LaButti K."/>
            <person name="Lipzen A."/>
            <person name="Waldron R."/>
            <person name="Moloney N.M."/>
            <person name="Sperisen C."/>
            <person name="Kredics L."/>
            <person name="Vagvoelgyi C."/>
            <person name="Patrignani A."/>
            <person name="Fitzpatrick D."/>
            <person name="Nagy I."/>
            <person name="Doyle S."/>
            <person name="Anderson J.B."/>
            <person name="Grigoriev I.V."/>
            <person name="Gueldener U."/>
            <person name="Muensterkoetter M."/>
            <person name="Nagy L.G."/>
        </authorList>
    </citation>
    <scope>NUCLEOTIDE SEQUENCE [LARGE SCALE GENOMIC DNA]</scope>
    <source>
        <strain evidence="3">C18/9</strain>
    </source>
</reference>
<gene>
    <name evidence="2" type="ORF">ARMOST_04108</name>
</gene>
<feature type="region of interest" description="Disordered" evidence="1">
    <location>
        <begin position="292"/>
        <end position="331"/>
    </location>
</feature>
<evidence type="ECO:0000256" key="1">
    <source>
        <dbReference type="SAM" id="MobiDB-lite"/>
    </source>
</evidence>
<dbReference type="OrthoDB" id="3053346at2759"/>
<proteinExistence type="predicted"/>
<dbReference type="Proteomes" id="UP000219338">
    <property type="component" value="Unassembled WGS sequence"/>
</dbReference>
<evidence type="ECO:0000313" key="2">
    <source>
        <dbReference type="EMBL" id="SJL00794.1"/>
    </source>
</evidence>